<dbReference type="AlphaFoldDB" id="A0A1F5JFE2"/>
<sequence length="162" mass="18399">MNNNNPETRILTIEIKGTNEREVAMALTDIADLREGVLSIHKPSNYHPQEGSFMCSRPDPLPGLPNNSMPVFLVRRDTSFNYRMHRGGNEVDVTPRGVKYGDQYTLYLYDPRIDPAIVDRLEGQVRQIQAEDKRSRFENSLVGRLAAGIGFIRSKMSPNCDF</sequence>
<dbReference type="Proteomes" id="UP000177555">
    <property type="component" value="Unassembled WGS sequence"/>
</dbReference>
<protein>
    <submittedName>
        <fullName evidence="1">Uncharacterized protein</fullName>
    </submittedName>
</protein>
<evidence type="ECO:0000313" key="2">
    <source>
        <dbReference type="Proteomes" id="UP000177555"/>
    </source>
</evidence>
<dbReference type="EMBL" id="MFCP01000040">
    <property type="protein sequence ID" value="OGE27333.1"/>
    <property type="molecule type" value="Genomic_DNA"/>
</dbReference>
<accession>A0A1F5JFE2</accession>
<proteinExistence type="predicted"/>
<organism evidence="1 2">
    <name type="scientific">Candidatus Daviesbacteria bacterium RIFCSPHIGHO2_01_FULL_40_11</name>
    <dbReference type="NCBI Taxonomy" id="1797762"/>
    <lineage>
        <taxon>Bacteria</taxon>
        <taxon>Candidatus Daviesiibacteriota</taxon>
    </lineage>
</organism>
<comment type="caution">
    <text evidence="1">The sequence shown here is derived from an EMBL/GenBank/DDBJ whole genome shotgun (WGS) entry which is preliminary data.</text>
</comment>
<evidence type="ECO:0000313" key="1">
    <source>
        <dbReference type="EMBL" id="OGE27333.1"/>
    </source>
</evidence>
<gene>
    <name evidence="1" type="ORF">A2867_00465</name>
</gene>
<reference evidence="1 2" key="1">
    <citation type="journal article" date="2016" name="Nat. Commun.">
        <title>Thousands of microbial genomes shed light on interconnected biogeochemical processes in an aquifer system.</title>
        <authorList>
            <person name="Anantharaman K."/>
            <person name="Brown C.T."/>
            <person name="Hug L.A."/>
            <person name="Sharon I."/>
            <person name="Castelle C.J."/>
            <person name="Probst A.J."/>
            <person name="Thomas B.C."/>
            <person name="Singh A."/>
            <person name="Wilkins M.J."/>
            <person name="Karaoz U."/>
            <person name="Brodie E.L."/>
            <person name="Williams K.H."/>
            <person name="Hubbard S.S."/>
            <person name="Banfield J.F."/>
        </authorList>
    </citation>
    <scope>NUCLEOTIDE SEQUENCE [LARGE SCALE GENOMIC DNA]</scope>
</reference>
<name>A0A1F5JFE2_9BACT</name>